<dbReference type="AlphaFoldDB" id="A0A8T0QSP2"/>
<evidence type="ECO:0000313" key="1">
    <source>
        <dbReference type="EMBL" id="KAG2576242.1"/>
    </source>
</evidence>
<comment type="caution">
    <text evidence="1">The sequence shown here is derived from an EMBL/GenBank/DDBJ whole genome shotgun (WGS) entry which is preliminary data.</text>
</comment>
<dbReference type="EMBL" id="CM029048">
    <property type="protein sequence ID" value="KAG2576242.1"/>
    <property type="molecule type" value="Genomic_DNA"/>
</dbReference>
<protein>
    <recommendedName>
        <fullName evidence="3">NB-ARC domain-containing protein</fullName>
    </recommendedName>
</protein>
<organism evidence="1 2">
    <name type="scientific">Panicum virgatum</name>
    <name type="common">Blackwell switchgrass</name>
    <dbReference type="NCBI Taxonomy" id="38727"/>
    <lineage>
        <taxon>Eukaryota</taxon>
        <taxon>Viridiplantae</taxon>
        <taxon>Streptophyta</taxon>
        <taxon>Embryophyta</taxon>
        <taxon>Tracheophyta</taxon>
        <taxon>Spermatophyta</taxon>
        <taxon>Magnoliopsida</taxon>
        <taxon>Liliopsida</taxon>
        <taxon>Poales</taxon>
        <taxon>Poaceae</taxon>
        <taxon>PACMAD clade</taxon>
        <taxon>Panicoideae</taxon>
        <taxon>Panicodae</taxon>
        <taxon>Paniceae</taxon>
        <taxon>Panicinae</taxon>
        <taxon>Panicum</taxon>
        <taxon>Panicum sect. Hiantes</taxon>
    </lineage>
</organism>
<reference evidence="1" key="1">
    <citation type="submission" date="2020-05" db="EMBL/GenBank/DDBJ databases">
        <title>WGS assembly of Panicum virgatum.</title>
        <authorList>
            <person name="Lovell J.T."/>
            <person name="Jenkins J."/>
            <person name="Shu S."/>
            <person name="Juenger T.E."/>
            <person name="Schmutz J."/>
        </authorList>
    </citation>
    <scope>NUCLEOTIDE SEQUENCE</scope>
    <source>
        <strain evidence="1">AP13</strain>
    </source>
</reference>
<dbReference type="Proteomes" id="UP000823388">
    <property type="component" value="Chromosome 6N"/>
</dbReference>
<dbReference type="SUPFAM" id="SSF52047">
    <property type="entry name" value="RNI-like"/>
    <property type="match status" value="1"/>
</dbReference>
<dbReference type="OrthoDB" id="685767at2759"/>
<evidence type="ECO:0000313" key="2">
    <source>
        <dbReference type="Proteomes" id="UP000823388"/>
    </source>
</evidence>
<proteinExistence type="predicted"/>
<evidence type="ECO:0008006" key="3">
    <source>
        <dbReference type="Google" id="ProtNLM"/>
    </source>
</evidence>
<sequence length="564" mass="64580">MARVLPSMKDPPPGRRFGRIIYLDCSMWESKRAMQRKLAEELKLDRKTMAMFEEQDEEDDFYGADRASRGVIRNVAAVIDQTLRGSRFMVIFINGSDDEIVLGPFGVSDYHDHVVIWTFTSRTYAEKIRHTKIRLDSWWSLSHLTSPELSALLHEEAATLACLRGIDPTMALDCLFYRSFLKESRDITYQFIVREHDPSSIWICDGFIQGDRAREISKALEIDDDRYLQAEYIINDLSENIRTPYLIVQDADELLDAYEKRPYRWIAIKLKNNITSKNKKVQEDLQTTLAGASSIILGSGCSDESPHVLLPNDLFKQCNNLCMLILSRCSLSFVSPPFSQCHTLRYLGLDHCTDDGTSSQLEGEEDHITKWACLYSLLVLDLYYTEWGEILSEEKIELMANLAELNIEGVWCWQWICQLEKRLPYLQRLRIIKPPVRLAQTSPTDIISNSLIDKTELEVLDLSSNIDMENLPTSLSKASKLQELILDGCVGLEKVVLANPSLKSFSFDCSKHHVDDADKKYVKISKISLEGCTQLEKLILCGLPNLVELYLSRCPIKILDLKPW</sequence>
<keyword evidence="2" id="KW-1185">Reference proteome</keyword>
<dbReference type="InterPro" id="IPR032675">
    <property type="entry name" value="LRR_dom_sf"/>
</dbReference>
<gene>
    <name evidence="1" type="ORF">PVAP13_6NG015020</name>
</gene>
<accession>A0A8T0QSP2</accession>
<name>A0A8T0QSP2_PANVG</name>
<dbReference type="Gene3D" id="3.80.10.10">
    <property type="entry name" value="Ribonuclease Inhibitor"/>
    <property type="match status" value="2"/>
</dbReference>